<comment type="caution">
    <text evidence="1">The sequence shown here is derived from an EMBL/GenBank/DDBJ whole genome shotgun (WGS) entry which is preliminary data.</text>
</comment>
<dbReference type="EMBL" id="CM040979">
    <property type="protein sequence ID" value="MCJ8732173.1"/>
    <property type="molecule type" value="Genomic_DNA"/>
</dbReference>
<gene>
    <name evidence="1" type="ORF">PDJAM_G00208080</name>
</gene>
<sequence>MLQTISQDLQPFITTIVNGSLTSGHVPTSFKKARVIPILKKPSLDPSDISNYRPVSLLSFLSETLERTVYNQLSFYLSQNNLQDPNQSGFKPAHSTETALLAVTEKLHAARSARLSSVLILLDLSAAFDTVNHKTLLSTRRLSTGVPQGSVLGPLLFSLYTRSLGAVISSHGFLYHCYADDTQLILSFPPSDTHVSARISDLAISLDNSLISPSVTARNLGVTMDNQLSFSSHIANLTRSCRFLLYNIRRIRPFLSTQATQVLVQSFIISRLDYCDSLLAGLPLSAIRPLQLIQNAAVFNLPKFSHTTPLLRSLHWLPVAARIRFKTLMLAYKAKNGPAPTYLKALNLSYAAFKILNPKAVPKFFRLNSHNAILEFLLEGTPEIKEHYIDSKKDVDRHLKSSCEQFIQQQTRMFVGNLEEFLTKVSALKAMAVGGGPNYQLSQQPWAQPAKVNDLVMSTYRVMKTKLPLTLQSMTLYLANKDTEFILFKPVRNNIQQMFTKLHTLLQEEYSGEDLQIIACPSMEQISLLLSVSK</sequence>
<protein>
    <submittedName>
        <fullName evidence="1">Uncharacterized protein</fullName>
    </submittedName>
</protein>
<name>A0ACC5Y9F2_9TELE</name>
<accession>A0ACC5Y9F2</accession>
<keyword evidence="2" id="KW-1185">Reference proteome</keyword>
<proteinExistence type="predicted"/>
<reference evidence="1" key="1">
    <citation type="submission" date="2020-02" db="EMBL/GenBank/DDBJ databases">
        <title>Genome sequencing of the panga catfish, Pangasius djambal.</title>
        <authorList>
            <person name="Wen M."/>
            <person name="Zahm M."/>
            <person name="Roques C."/>
            <person name="Cabau C."/>
            <person name="Klopp C."/>
            <person name="Donnadieu C."/>
            <person name="Jouanno E."/>
            <person name="Avarre J.-C."/>
            <person name="Campet M."/>
            <person name="Ha T."/>
            <person name="Dugue R."/>
            <person name="Lampietro C."/>
            <person name="Louis A."/>
            <person name="Herpin A."/>
            <person name="Echchiki A."/>
            <person name="Berthelot C."/>
            <person name="Parey E."/>
            <person name="Roest-Crollius H."/>
            <person name="Braasch I."/>
            <person name="Postlethwait J.H."/>
            <person name="Bobe J."/>
            <person name="Montfort J."/>
            <person name="Bouchez O."/>
            <person name="Begum T."/>
            <person name="Schartl M."/>
            <person name="Gustiano R."/>
            <person name="Guiguen Y."/>
        </authorList>
    </citation>
    <scope>NUCLEOTIDE SEQUENCE</scope>
    <source>
        <strain evidence="1">Pdj_M5554</strain>
    </source>
</reference>
<evidence type="ECO:0000313" key="2">
    <source>
        <dbReference type="Proteomes" id="UP000830395"/>
    </source>
</evidence>
<organism evidence="1 2">
    <name type="scientific">Pangasius djambal</name>
    <dbReference type="NCBI Taxonomy" id="1691987"/>
    <lineage>
        <taxon>Eukaryota</taxon>
        <taxon>Metazoa</taxon>
        <taxon>Chordata</taxon>
        <taxon>Craniata</taxon>
        <taxon>Vertebrata</taxon>
        <taxon>Euteleostomi</taxon>
        <taxon>Actinopterygii</taxon>
        <taxon>Neopterygii</taxon>
        <taxon>Teleostei</taxon>
        <taxon>Ostariophysi</taxon>
        <taxon>Siluriformes</taxon>
        <taxon>Pangasiidae</taxon>
        <taxon>Pangasius</taxon>
    </lineage>
</organism>
<dbReference type="Proteomes" id="UP000830395">
    <property type="component" value="Chromosome 5"/>
</dbReference>
<evidence type="ECO:0000313" key="1">
    <source>
        <dbReference type="EMBL" id="MCJ8732173.1"/>
    </source>
</evidence>